<dbReference type="NCBIfam" id="NF047498">
    <property type="entry name" value="LIC_12616_fam"/>
    <property type="match status" value="1"/>
</dbReference>
<proteinExistence type="predicted"/>
<protein>
    <recommendedName>
        <fullName evidence="1">Phage neck terminator protein gp12-like domain-containing protein</fullName>
    </recommendedName>
</protein>
<dbReference type="EMBL" id="CACRUX010000047">
    <property type="protein sequence ID" value="VYU07884.1"/>
    <property type="molecule type" value="Genomic_DNA"/>
</dbReference>
<dbReference type="AlphaFoldDB" id="A0A6N3BXK9"/>
<dbReference type="InterPro" id="IPR057087">
    <property type="entry name" value="Gp12-like"/>
</dbReference>
<name>A0A6N3BXK9_9FIRM</name>
<dbReference type="RefSeq" id="WP_156704743.1">
    <property type="nucleotide sequence ID" value="NZ_CACRUX010000047.1"/>
</dbReference>
<feature type="domain" description="Phage neck terminator protein gp12-like" evidence="1">
    <location>
        <begin position="10"/>
        <end position="170"/>
    </location>
</feature>
<evidence type="ECO:0000259" key="1">
    <source>
        <dbReference type="Pfam" id="PF23961"/>
    </source>
</evidence>
<reference evidence="2" key="1">
    <citation type="submission" date="2019-11" db="EMBL/GenBank/DDBJ databases">
        <authorList>
            <person name="Feng L."/>
        </authorList>
    </citation>
    <scope>NUCLEOTIDE SEQUENCE</scope>
    <source>
        <strain evidence="2">VrattiLFYP33</strain>
    </source>
</reference>
<evidence type="ECO:0000313" key="2">
    <source>
        <dbReference type="EMBL" id="VYU07884.1"/>
    </source>
</evidence>
<gene>
    <name evidence="2" type="ORF">VRLFYP33_01189</name>
</gene>
<organism evidence="2">
    <name type="scientific">Veillonella ratti</name>
    <dbReference type="NCBI Taxonomy" id="103892"/>
    <lineage>
        <taxon>Bacteria</taxon>
        <taxon>Bacillati</taxon>
        <taxon>Bacillota</taxon>
        <taxon>Negativicutes</taxon>
        <taxon>Veillonellales</taxon>
        <taxon>Veillonellaceae</taxon>
        <taxon>Veillonella</taxon>
    </lineage>
</organism>
<sequence>MMPKRTFVEVENLFRDLLCDILELPIDNKQIVFSYQATGVPGWKHDQDKLFIRLNELDDEYSKFRSSLYYPNEETVIKSTSRTRVWEVYLIAYGPHACDVQNQIKDGVFLQKARRFYFKNDIALVTDYPQALRVPELFNGRWWERWDMRLRFNELYVVTEDVGSIEDVQIFVNEPKEE</sequence>
<accession>A0A6N3BXK9</accession>
<dbReference type="Pfam" id="PF23961">
    <property type="entry name" value="Phage_tail_terminator_9"/>
    <property type="match status" value="1"/>
</dbReference>